<dbReference type="VEuPathDB" id="FungiDB:FOIG_04617"/>
<gene>
    <name evidence="2" type="ORF">BFJ69_g17001</name>
</gene>
<evidence type="ECO:0000256" key="1">
    <source>
        <dbReference type="SAM" id="MobiDB-lite"/>
    </source>
</evidence>
<dbReference type="VEuPathDB" id="FungiDB:FOMG_17006"/>
<comment type="caution">
    <text evidence="2">The sequence shown here is derived from an EMBL/GenBank/DDBJ whole genome shotgun (WGS) entry which is preliminary data.</text>
</comment>
<sequence length="339" mass="35150">MSETKDPISIPEGQVKDTTTDTTSREQQSLSVFTVPYPSLALITPIAVNLESVSRSAAGVVNDAGDALDDVGNTVSSAGYVISSTSDVLGKTMPLGQEKQGEEKEEEQPAAPSSYDEEHGKYATQPAKKPPGGRGLSSLEDIVGGVTGSVGNTVDAVGDTDKSAVGDVTGGLGLGGKSDETLETPKQAEGAKYQVAEVKTENQKGTSISLEGRGGPTGNKDAALTQDKLKKVRPEEAKDETSKAEDAAKEVQPEEEKLEGLAKKQPEDVMEQKPEDITPKSEIPEGEIPKSEAPKSNTPGEEVLSSEAAGNEEAVSKAPGSEALKSMAPGEEAASELAE</sequence>
<dbReference type="VEuPathDB" id="FungiDB:FOXG_11019"/>
<dbReference type="VEuPathDB" id="FungiDB:HZS61_004594"/>
<dbReference type="VEuPathDB" id="FungiDB:FOZG_16965"/>
<dbReference type="VEuPathDB" id="FungiDB:FOZG_16966"/>
<proteinExistence type="predicted"/>
<dbReference type="EMBL" id="MRCX01000613">
    <property type="protein sequence ID" value="RKK62640.1"/>
    <property type="molecule type" value="Genomic_DNA"/>
</dbReference>
<name>A0A420M9H8_FUSOX</name>
<organism evidence="2 3">
    <name type="scientific">Fusarium oxysporum</name>
    <name type="common">Fusarium vascular wilt</name>
    <dbReference type="NCBI Taxonomy" id="5507"/>
    <lineage>
        <taxon>Eukaryota</taxon>
        <taxon>Fungi</taxon>
        <taxon>Dikarya</taxon>
        <taxon>Ascomycota</taxon>
        <taxon>Pezizomycotina</taxon>
        <taxon>Sordariomycetes</taxon>
        <taxon>Hypocreomycetidae</taxon>
        <taxon>Hypocreales</taxon>
        <taxon>Nectriaceae</taxon>
        <taxon>Fusarium</taxon>
        <taxon>Fusarium oxysporum species complex</taxon>
    </lineage>
</organism>
<feature type="region of interest" description="Disordered" evidence="1">
    <location>
        <begin position="86"/>
        <end position="339"/>
    </location>
</feature>
<dbReference type="VEuPathDB" id="FungiDB:HZS61_004595"/>
<evidence type="ECO:0000313" key="2">
    <source>
        <dbReference type="EMBL" id="RKK62640.1"/>
    </source>
</evidence>
<protein>
    <submittedName>
        <fullName evidence="2">Uncharacterized protein</fullName>
    </submittedName>
</protein>
<dbReference type="AlphaFoldDB" id="A0A420M9H8"/>
<dbReference type="VEuPathDB" id="FungiDB:FOC4_g10007436"/>
<reference evidence="2 3" key="1">
    <citation type="journal article" date="2018" name="Sci. Rep.">
        <title>Characterisation of pathogen-specific regions and novel effector candidates in Fusarium oxysporum f. sp. cepae.</title>
        <authorList>
            <person name="Armitage A.D."/>
            <person name="Taylor A."/>
            <person name="Sobczyk M.K."/>
            <person name="Baxter L."/>
            <person name="Greenfield B.P."/>
            <person name="Bates H.J."/>
            <person name="Wilson F."/>
            <person name="Jackson A.C."/>
            <person name="Ott S."/>
            <person name="Harrison R.J."/>
            <person name="Clarkson J.P."/>
        </authorList>
    </citation>
    <scope>NUCLEOTIDE SEQUENCE [LARGE SCALE GENOMIC DNA]</scope>
    <source>
        <strain evidence="2 3">Fo_A13</strain>
    </source>
</reference>
<accession>A0A420M9H8</accession>
<dbReference type="Proteomes" id="UP000285084">
    <property type="component" value="Unassembled WGS sequence"/>
</dbReference>
<feature type="region of interest" description="Disordered" evidence="1">
    <location>
        <begin position="1"/>
        <end position="27"/>
    </location>
</feature>
<feature type="compositionally biased region" description="Basic and acidic residues" evidence="1">
    <location>
        <begin position="227"/>
        <end position="293"/>
    </location>
</feature>
<evidence type="ECO:0000313" key="3">
    <source>
        <dbReference type="Proteomes" id="UP000285084"/>
    </source>
</evidence>
<dbReference type="VEuPathDB" id="FungiDB:FOC1_g10013353"/>